<dbReference type="AlphaFoldDB" id="A0A6J4VJV1"/>
<name>A0A6J4VJV1_9BACT</name>
<gene>
    <name evidence="2" type="ORF">AVDCRST_MAG19-3943</name>
</gene>
<evidence type="ECO:0000313" key="2">
    <source>
        <dbReference type="EMBL" id="CAA9580809.1"/>
    </source>
</evidence>
<protein>
    <submittedName>
        <fullName evidence="2">Uncharacterized protein</fullName>
    </submittedName>
</protein>
<evidence type="ECO:0000256" key="1">
    <source>
        <dbReference type="SAM" id="MobiDB-lite"/>
    </source>
</evidence>
<accession>A0A6J4VJV1</accession>
<dbReference type="EMBL" id="CADCWL010000220">
    <property type="protein sequence ID" value="CAA9580809.1"/>
    <property type="molecule type" value="Genomic_DNA"/>
</dbReference>
<reference evidence="2" key="1">
    <citation type="submission" date="2020-02" db="EMBL/GenBank/DDBJ databases">
        <authorList>
            <person name="Meier V. D."/>
        </authorList>
    </citation>
    <scope>NUCLEOTIDE SEQUENCE</scope>
    <source>
        <strain evidence="2">AVDCRST_MAG19</strain>
    </source>
</reference>
<sequence>MVFRPVDPSPARPASAAGEAGPAKLLASPGRGASSDCGDRSALRPARAEPYVPPALW</sequence>
<proteinExistence type="predicted"/>
<feature type="region of interest" description="Disordered" evidence="1">
    <location>
        <begin position="1"/>
        <end position="57"/>
    </location>
</feature>
<organism evidence="2">
    <name type="scientific">uncultured Thermomicrobiales bacterium</name>
    <dbReference type="NCBI Taxonomy" id="1645740"/>
    <lineage>
        <taxon>Bacteria</taxon>
        <taxon>Pseudomonadati</taxon>
        <taxon>Thermomicrobiota</taxon>
        <taxon>Thermomicrobia</taxon>
        <taxon>Thermomicrobiales</taxon>
        <taxon>environmental samples</taxon>
    </lineage>
</organism>